<evidence type="ECO:0000313" key="4">
    <source>
        <dbReference type="Proteomes" id="UP000323221"/>
    </source>
</evidence>
<feature type="transmembrane region" description="Helical" evidence="2">
    <location>
        <begin position="32"/>
        <end position="54"/>
    </location>
</feature>
<proteinExistence type="predicted"/>
<protein>
    <submittedName>
        <fullName evidence="3">DUF3180 family protein</fullName>
    </submittedName>
</protein>
<sequence>MARARARGVAPGPRPDRRARGVRRRRRVAARVTRTTAPVLIVATLLAAIAAWALETMLVMSGRPAIVPPITLGPALGVLGAVLLLVAWPVRQAAHGKRRIGYRHATSVLGFAKASSLVGALLGGAALGALAFFATRVVVADDAVLALAVVAVGGLLQLIAGLVAEHWCVLPPDDEDEAGAAVRGAA</sequence>
<keyword evidence="2" id="KW-1133">Transmembrane helix</keyword>
<dbReference type="EMBL" id="VOIR01000012">
    <property type="protein sequence ID" value="KAA6435163.1"/>
    <property type="molecule type" value="Genomic_DNA"/>
</dbReference>
<feature type="transmembrane region" description="Helical" evidence="2">
    <location>
        <begin position="66"/>
        <end position="90"/>
    </location>
</feature>
<feature type="region of interest" description="Disordered" evidence="1">
    <location>
        <begin position="1"/>
        <end position="27"/>
    </location>
</feature>
<accession>A0A5M8QKI3</accession>
<feature type="transmembrane region" description="Helical" evidence="2">
    <location>
        <begin position="145"/>
        <end position="164"/>
    </location>
</feature>
<evidence type="ECO:0000313" key="3">
    <source>
        <dbReference type="EMBL" id="KAA6435163.1"/>
    </source>
</evidence>
<keyword evidence="2" id="KW-0812">Transmembrane</keyword>
<feature type="transmembrane region" description="Helical" evidence="2">
    <location>
        <begin position="111"/>
        <end position="133"/>
    </location>
</feature>
<organism evidence="3 4">
    <name type="scientific">Agrococcus sediminis</name>
    <dbReference type="NCBI Taxonomy" id="2599924"/>
    <lineage>
        <taxon>Bacteria</taxon>
        <taxon>Bacillati</taxon>
        <taxon>Actinomycetota</taxon>
        <taxon>Actinomycetes</taxon>
        <taxon>Micrococcales</taxon>
        <taxon>Microbacteriaceae</taxon>
        <taxon>Agrococcus</taxon>
    </lineage>
</organism>
<dbReference type="OrthoDB" id="5122860at2"/>
<reference evidence="3 4" key="1">
    <citation type="submission" date="2019-08" db="EMBL/GenBank/DDBJ databases">
        <title>Agrococcus lahaulensis sp. nov., isolated from a cold desert of the Indian Himalayas.</title>
        <authorList>
            <person name="Qu J.H."/>
        </authorList>
    </citation>
    <scope>NUCLEOTIDE SEQUENCE [LARGE SCALE GENOMIC DNA]</scope>
    <source>
        <strain evidence="3 4">NS18</strain>
    </source>
</reference>
<dbReference type="Proteomes" id="UP000323221">
    <property type="component" value="Unassembled WGS sequence"/>
</dbReference>
<dbReference type="AlphaFoldDB" id="A0A5M8QKI3"/>
<evidence type="ECO:0000256" key="2">
    <source>
        <dbReference type="SAM" id="Phobius"/>
    </source>
</evidence>
<name>A0A5M8QKI3_9MICO</name>
<keyword evidence="4" id="KW-1185">Reference proteome</keyword>
<dbReference type="InterPro" id="IPR021517">
    <property type="entry name" value="DUF3180"/>
</dbReference>
<keyword evidence="2" id="KW-0472">Membrane</keyword>
<evidence type="ECO:0000256" key="1">
    <source>
        <dbReference type="SAM" id="MobiDB-lite"/>
    </source>
</evidence>
<comment type="caution">
    <text evidence="3">The sequence shown here is derived from an EMBL/GenBank/DDBJ whole genome shotgun (WGS) entry which is preliminary data.</text>
</comment>
<gene>
    <name evidence="3" type="ORF">FQ330_05240</name>
</gene>
<dbReference type="Pfam" id="PF11377">
    <property type="entry name" value="DUF3180"/>
    <property type="match status" value="1"/>
</dbReference>